<keyword evidence="5" id="KW-0813">Transport</keyword>
<evidence type="ECO:0000256" key="11">
    <source>
        <dbReference type="ARBA" id="ARBA00023034"/>
    </source>
</evidence>
<dbReference type="Pfam" id="PF03083">
    <property type="entry name" value="MtN3_slv"/>
    <property type="match status" value="2"/>
</dbReference>
<evidence type="ECO:0000256" key="1">
    <source>
        <dbReference type="ARBA" id="ARBA00004651"/>
    </source>
</evidence>
<feature type="transmembrane region" description="Helical" evidence="14">
    <location>
        <begin position="132"/>
        <end position="151"/>
    </location>
</feature>
<feature type="region of interest" description="Disordered" evidence="13">
    <location>
        <begin position="246"/>
        <end position="273"/>
    </location>
</feature>
<evidence type="ECO:0000256" key="5">
    <source>
        <dbReference type="ARBA" id="ARBA00022448"/>
    </source>
</evidence>
<dbReference type="PANTHER" id="PTHR10791">
    <property type="entry name" value="RAG1-ACTIVATING PROTEIN 1"/>
    <property type="match status" value="1"/>
</dbReference>
<accession>A0A7S2SSR1</accession>
<feature type="transmembrane region" description="Helical" evidence="14">
    <location>
        <begin position="191"/>
        <end position="212"/>
    </location>
</feature>
<gene>
    <name evidence="15" type="ORF">RMAR1173_LOCUS19588</name>
</gene>
<evidence type="ECO:0000256" key="7">
    <source>
        <dbReference type="ARBA" id="ARBA00022597"/>
    </source>
</evidence>
<keyword evidence="6" id="KW-1003">Cell membrane</keyword>
<feature type="compositionally biased region" description="Basic residues" evidence="13">
    <location>
        <begin position="316"/>
        <end position="329"/>
    </location>
</feature>
<proteinExistence type="inferred from homology"/>
<keyword evidence="7" id="KW-0762">Sugar transport</keyword>
<evidence type="ECO:0000256" key="8">
    <source>
        <dbReference type="ARBA" id="ARBA00022692"/>
    </source>
</evidence>
<evidence type="ECO:0000256" key="3">
    <source>
        <dbReference type="ARBA" id="ARBA00007809"/>
    </source>
</evidence>
<dbReference type="GO" id="GO:0000139">
    <property type="term" value="C:Golgi membrane"/>
    <property type="evidence" value="ECO:0007669"/>
    <property type="project" value="UniProtKB-SubCell"/>
</dbReference>
<evidence type="ECO:0000256" key="13">
    <source>
        <dbReference type="SAM" id="MobiDB-lite"/>
    </source>
</evidence>
<evidence type="ECO:0000256" key="12">
    <source>
        <dbReference type="ARBA" id="ARBA00023136"/>
    </source>
</evidence>
<dbReference type="EMBL" id="HBHJ01029584">
    <property type="protein sequence ID" value="CAD9708596.1"/>
    <property type="molecule type" value="Transcribed_RNA"/>
</dbReference>
<dbReference type="FunFam" id="1.20.1280.290:FF:000004">
    <property type="entry name" value="Sugar transporter SWEET"/>
    <property type="match status" value="1"/>
</dbReference>
<protein>
    <recommendedName>
        <fullName evidence="4">Sugar transporter SWEET1</fullName>
    </recommendedName>
</protein>
<feature type="compositionally biased region" description="Pro residues" evidence="13">
    <location>
        <begin position="248"/>
        <end position="264"/>
    </location>
</feature>
<dbReference type="GO" id="GO:0051119">
    <property type="term" value="F:sugar transmembrane transporter activity"/>
    <property type="evidence" value="ECO:0007669"/>
    <property type="project" value="InterPro"/>
</dbReference>
<dbReference type="Gene3D" id="1.20.1280.290">
    <property type="match status" value="2"/>
</dbReference>
<feature type="transmembrane region" description="Helical" evidence="14">
    <location>
        <begin position="72"/>
        <end position="91"/>
    </location>
</feature>
<comment type="subcellular location">
    <subcellularLocation>
        <location evidence="1">Cell membrane</location>
        <topology evidence="1">Multi-pass membrane protein</topology>
    </subcellularLocation>
    <subcellularLocation>
        <location evidence="2">Golgi apparatus membrane</location>
        <topology evidence="2">Multi-pass membrane protein</topology>
    </subcellularLocation>
</comment>
<evidence type="ECO:0000256" key="6">
    <source>
        <dbReference type="ARBA" id="ARBA00022475"/>
    </source>
</evidence>
<keyword evidence="11" id="KW-0333">Golgi apparatus</keyword>
<evidence type="ECO:0000256" key="14">
    <source>
        <dbReference type="SAM" id="Phobius"/>
    </source>
</evidence>
<evidence type="ECO:0000256" key="4">
    <source>
        <dbReference type="ARBA" id="ARBA00021741"/>
    </source>
</evidence>
<dbReference type="GO" id="GO:0005886">
    <property type="term" value="C:plasma membrane"/>
    <property type="evidence" value="ECO:0007669"/>
    <property type="project" value="UniProtKB-SubCell"/>
</dbReference>
<dbReference type="AlphaFoldDB" id="A0A7S2SSR1"/>
<comment type="similarity">
    <text evidence="3">Belongs to the SWEET sugar transporter family.</text>
</comment>
<keyword evidence="9" id="KW-0677">Repeat</keyword>
<feature type="transmembrane region" description="Helical" evidence="14">
    <location>
        <begin position="97"/>
        <end position="120"/>
    </location>
</feature>
<evidence type="ECO:0000256" key="2">
    <source>
        <dbReference type="ARBA" id="ARBA00004653"/>
    </source>
</evidence>
<feature type="transmembrane region" description="Helical" evidence="14">
    <location>
        <begin position="26"/>
        <end position="52"/>
    </location>
</feature>
<sequence>MEGFEERATDGILVGQDPSSSLWSEILLLPSLATILKGVGPMAALATVLLNLAPVMTVLEFCRKGSTGRLPLLPYSGMMLSGFSWAFYGVLTEASHVFLPNAFGLCAGALYFACFCWNVPREANWLPGTVRDHLAAAAVVLVVAIAAVASLPKDLGVMVIGWLGCILCVVMFSGPLASVQTILKERSTRSLPLPFTIAVSINCTLWTIYGAFVANDPFLYVPSLMGILSAAVQLSLFARFGCNSSPSSSPPPPLIHKVTSPPPNNKHQGSRRGDHHVLVPVSSSSRVPVASLQAPAFEISRPSPELHGRNADSFGLHHHHHRSRISVDS</sequence>
<keyword evidence="12 14" id="KW-0472">Membrane</keyword>
<evidence type="ECO:0000256" key="9">
    <source>
        <dbReference type="ARBA" id="ARBA00022737"/>
    </source>
</evidence>
<name>A0A7S2SSR1_9STRA</name>
<dbReference type="PANTHER" id="PTHR10791:SF30">
    <property type="entry name" value="SUGAR TRANSPORTER SWEET1"/>
    <property type="match status" value="1"/>
</dbReference>
<reference evidence="15" key="1">
    <citation type="submission" date="2021-01" db="EMBL/GenBank/DDBJ databases">
        <authorList>
            <person name="Corre E."/>
            <person name="Pelletier E."/>
            <person name="Niang G."/>
            <person name="Scheremetjew M."/>
            <person name="Finn R."/>
            <person name="Kale V."/>
            <person name="Holt S."/>
            <person name="Cochrane G."/>
            <person name="Meng A."/>
            <person name="Brown T."/>
            <person name="Cohen L."/>
        </authorList>
    </citation>
    <scope>NUCLEOTIDE SEQUENCE</scope>
    <source>
        <strain evidence="15">CCMP1243</strain>
    </source>
</reference>
<evidence type="ECO:0000256" key="10">
    <source>
        <dbReference type="ARBA" id="ARBA00022989"/>
    </source>
</evidence>
<evidence type="ECO:0000313" key="15">
    <source>
        <dbReference type="EMBL" id="CAD9708596.1"/>
    </source>
</evidence>
<dbReference type="InterPro" id="IPR047664">
    <property type="entry name" value="SWEET"/>
</dbReference>
<keyword evidence="8 14" id="KW-0812">Transmembrane</keyword>
<keyword evidence="10 14" id="KW-1133">Transmembrane helix</keyword>
<organism evidence="15">
    <name type="scientific">Rhizochromulina marina</name>
    <dbReference type="NCBI Taxonomy" id="1034831"/>
    <lineage>
        <taxon>Eukaryota</taxon>
        <taxon>Sar</taxon>
        <taxon>Stramenopiles</taxon>
        <taxon>Ochrophyta</taxon>
        <taxon>Dictyochophyceae</taxon>
        <taxon>Rhizochromulinales</taxon>
        <taxon>Rhizochromulina</taxon>
    </lineage>
</organism>
<feature type="region of interest" description="Disordered" evidence="13">
    <location>
        <begin position="300"/>
        <end position="329"/>
    </location>
</feature>
<feature type="transmembrane region" description="Helical" evidence="14">
    <location>
        <begin position="157"/>
        <end position="179"/>
    </location>
</feature>
<feature type="transmembrane region" description="Helical" evidence="14">
    <location>
        <begin position="218"/>
        <end position="238"/>
    </location>
</feature>
<dbReference type="InterPro" id="IPR004316">
    <property type="entry name" value="SWEET_rpt"/>
</dbReference>